<reference evidence="2" key="1">
    <citation type="submission" date="2021-12" db="EMBL/GenBank/DDBJ databases">
        <authorList>
            <person name="Martin H S."/>
        </authorList>
    </citation>
    <scope>NUCLEOTIDE SEQUENCE</scope>
</reference>
<keyword evidence="1" id="KW-0732">Signal</keyword>
<accession>A0A8J9YBX2</accession>
<proteinExistence type="predicted"/>
<protein>
    <recommendedName>
        <fullName evidence="4">MBF2</fullName>
    </recommendedName>
</protein>
<evidence type="ECO:0008006" key="4">
    <source>
        <dbReference type="Google" id="ProtNLM"/>
    </source>
</evidence>
<feature type="non-terminal residue" evidence="2">
    <location>
        <position position="113"/>
    </location>
</feature>
<dbReference type="InterPro" id="IPR031734">
    <property type="entry name" value="MBF2"/>
</dbReference>
<dbReference type="AlphaFoldDB" id="A0A8J9YBX2"/>
<name>A0A8J9YBX2_9NEOP</name>
<gene>
    <name evidence="2" type="ORF">BINO364_LOCUS10675</name>
</gene>
<evidence type="ECO:0000313" key="3">
    <source>
        <dbReference type="Proteomes" id="UP000838878"/>
    </source>
</evidence>
<dbReference type="Pfam" id="PF15868">
    <property type="entry name" value="MBF2"/>
    <property type="match status" value="1"/>
</dbReference>
<dbReference type="EMBL" id="OV170225">
    <property type="protein sequence ID" value="CAH0725054.1"/>
    <property type="molecule type" value="Genomic_DNA"/>
</dbReference>
<keyword evidence="3" id="KW-1185">Reference proteome</keyword>
<dbReference type="PANTHER" id="PTHR37685:SF1">
    <property type="entry name" value="GEO11136P1-RELATED"/>
    <property type="match status" value="1"/>
</dbReference>
<sequence length="113" mass="12484">MKLYVCLSILIAAIVVVECSHTFVGTSVFRQLVYHKDAKYSANLVRKRVENITYTLPPTYGYGRSIQGILAYDLSNSGASANITAGGVGYPFVTIRMKSDRGRGIHYDINIYA</sequence>
<dbReference type="Proteomes" id="UP000838878">
    <property type="component" value="Chromosome 5"/>
</dbReference>
<feature type="chain" id="PRO_5035420242" description="MBF2" evidence="1">
    <location>
        <begin position="20"/>
        <end position="113"/>
    </location>
</feature>
<evidence type="ECO:0000256" key="1">
    <source>
        <dbReference type="SAM" id="SignalP"/>
    </source>
</evidence>
<evidence type="ECO:0000313" key="2">
    <source>
        <dbReference type="EMBL" id="CAH0725054.1"/>
    </source>
</evidence>
<feature type="signal peptide" evidence="1">
    <location>
        <begin position="1"/>
        <end position="19"/>
    </location>
</feature>
<organism evidence="2 3">
    <name type="scientific">Brenthis ino</name>
    <name type="common">lesser marbled fritillary</name>
    <dbReference type="NCBI Taxonomy" id="405034"/>
    <lineage>
        <taxon>Eukaryota</taxon>
        <taxon>Metazoa</taxon>
        <taxon>Ecdysozoa</taxon>
        <taxon>Arthropoda</taxon>
        <taxon>Hexapoda</taxon>
        <taxon>Insecta</taxon>
        <taxon>Pterygota</taxon>
        <taxon>Neoptera</taxon>
        <taxon>Endopterygota</taxon>
        <taxon>Lepidoptera</taxon>
        <taxon>Glossata</taxon>
        <taxon>Ditrysia</taxon>
        <taxon>Papilionoidea</taxon>
        <taxon>Nymphalidae</taxon>
        <taxon>Heliconiinae</taxon>
        <taxon>Argynnini</taxon>
        <taxon>Brenthis</taxon>
    </lineage>
</organism>
<dbReference type="OrthoDB" id="7374636at2759"/>
<dbReference type="PANTHER" id="PTHR37685">
    <property type="entry name" value="GEO11136P1-RELATED"/>
    <property type="match status" value="1"/>
</dbReference>